<evidence type="ECO:0000256" key="1">
    <source>
        <dbReference type="SAM" id="MobiDB-lite"/>
    </source>
</evidence>
<feature type="compositionally biased region" description="Basic and acidic residues" evidence="1">
    <location>
        <begin position="54"/>
        <end position="67"/>
    </location>
</feature>
<feature type="compositionally biased region" description="Low complexity" evidence="1">
    <location>
        <begin position="125"/>
        <end position="140"/>
    </location>
</feature>
<evidence type="ECO:0000313" key="2">
    <source>
        <dbReference type="EMBL" id="OEU12019.1"/>
    </source>
</evidence>
<name>A0A1E7F1M6_9STRA</name>
<feature type="region of interest" description="Disordered" evidence="1">
    <location>
        <begin position="52"/>
        <end position="232"/>
    </location>
</feature>
<keyword evidence="3" id="KW-1185">Reference proteome</keyword>
<protein>
    <submittedName>
        <fullName evidence="2">Uncharacterized protein</fullName>
    </submittedName>
</protein>
<dbReference type="InParanoid" id="A0A1E7F1M6"/>
<feature type="compositionally biased region" description="Polar residues" evidence="1">
    <location>
        <begin position="214"/>
        <end position="224"/>
    </location>
</feature>
<reference evidence="2 3" key="1">
    <citation type="submission" date="2016-09" db="EMBL/GenBank/DDBJ databases">
        <title>Extensive genetic diversity and differential bi-allelic expression allows diatom success in the polar Southern Ocean.</title>
        <authorList>
            <consortium name="DOE Joint Genome Institute"/>
            <person name="Mock T."/>
            <person name="Otillar R.P."/>
            <person name="Strauss J."/>
            <person name="Dupont C."/>
            <person name="Frickenhaus S."/>
            <person name="Maumus F."/>
            <person name="Mcmullan M."/>
            <person name="Sanges R."/>
            <person name="Schmutz J."/>
            <person name="Toseland A."/>
            <person name="Valas R."/>
            <person name="Veluchamy A."/>
            <person name="Ward B.J."/>
            <person name="Allen A."/>
            <person name="Barry K."/>
            <person name="Falciatore A."/>
            <person name="Ferrante M."/>
            <person name="Fortunato A.E."/>
            <person name="Gloeckner G."/>
            <person name="Gruber A."/>
            <person name="Hipkin R."/>
            <person name="Janech M."/>
            <person name="Kroth P."/>
            <person name="Leese F."/>
            <person name="Lindquist E."/>
            <person name="Lyon B.R."/>
            <person name="Martin J."/>
            <person name="Mayer C."/>
            <person name="Parker M."/>
            <person name="Quesneville H."/>
            <person name="Raymond J."/>
            <person name="Uhlig C."/>
            <person name="Valentin K.U."/>
            <person name="Worden A.Z."/>
            <person name="Armbrust E.V."/>
            <person name="Bowler C."/>
            <person name="Green B."/>
            <person name="Moulton V."/>
            <person name="Van Oosterhout C."/>
            <person name="Grigoriev I."/>
        </authorList>
    </citation>
    <scope>NUCLEOTIDE SEQUENCE [LARGE SCALE GENOMIC DNA]</scope>
    <source>
        <strain evidence="2 3">CCMP1102</strain>
    </source>
</reference>
<evidence type="ECO:0000313" key="3">
    <source>
        <dbReference type="Proteomes" id="UP000095751"/>
    </source>
</evidence>
<dbReference type="KEGG" id="fcy:FRACYDRAFT_245145"/>
<proteinExistence type="predicted"/>
<sequence>MEIPNVVVSSRGISTLSREERKEYAILNEEEEDDDGAVCTATSVNTNAGFAIKNENEDSSTKAKVMNDNECTASTKAGDGREKLIDNYKVITTKNENEDDNIRYERSSSSSQIKQEPVKDEKNDNSITSNSSNNSSNNDNKNIEEEEYYDSSDDEAVERRMHNNNNNNNNNKRANTAAGMNGKEKEKGKTIDNNKVATVNNRNDDDDNKKEGSKNQPIPSNSEYIPQPIDPPNSCNNMISIGNRLLKNRMEHANPSIIEICTTMKRICDNNASKNRIFVSLGCGTAATEINSNEICLCLDTDRRSLFNACIDLKQRKKKTIWMSFFDYSNESLKDLLEQLKETTKKRISVLYQHPSPSANISYMFSLSCSYVATSLLAGHVKDVCMVYDHKTTGNSWNEQTITKAFFERIAPDKKALIKLSKMALICASDSDTVYHPYFGSTKRHGLVEVKKGEECRIFFSKKENKKRKRGKKRKK</sequence>
<dbReference type="AlphaFoldDB" id="A0A1E7F1M6"/>
<feature type="compositionally biased region" description="Acidic residues" evidence="1">
    <location>
        <begin position="144"/>
        <end position="156"/>
    </location>
</feature>
<gene>
    <name evidence="2" type="ORF">FRACYDRAFT_245145</name>
</gene>
<feature type="compositionally biased region" description="Basic and acidic residues" evidence="1">
    <location>
        <begin position="182"/>
        <end position="192"/>
    </location>
</feature>
<organism evidence="2 3">
    <name type="scientific">Fragilariopsis cylindrus CCMP1102</name>
    <dbReference type="NCBI Taxonomy" id="635003"/>
    <lineage>
        <taxon>Eukaryota</taxon>
        <taxon>Sar</taxon>
        <taxon>Stramenopiles</taxon>
        <taxon>Ochrophyta</taxon>
        <taxon>Bacillariophyta</taxon>
        <taxon>Bacillariophyceae</taxon>
        <taxon>Bacillariophycidae</taxon>
        <taxon>Bacillariales</taxon>
        <taxon>Bacillariaceae</taxon>
        <taxon>Fragilariopsis</taxon>
    </lineage>
</organism>
<accession>A0A1E7F1M6</accession>
<dbReference type="Proteomes" id="UP000095751">
    <property type="component" value="Unassembled WGS sequence"/>
</dbReference>
<dbReference type="EMBL" id="KV784366">
    <property type="protein sequence ID" value="OEU12019.1"/>
    <property type="molecule type" value="Genomic_DNA"/>
</dbReference>